<keyword evidence="2" id="KW-0812">Transmembrane</keyword>
<dbReference type="Gramene" id="PUZ45599">
    <property type="protein sequence ID" value="PUZ45599"/>
    <property type="gene ID" value="GQ55_8G237500"/>
</dbReference>
<organism evidence="4 5">
    <name type="scientific">Panicum hallii var. hallii</name>
    <dbReference type="NCBI Taxonomy" id="1504633"/>
    <lineage>
        <taxon>Eukaryota</taxon>
        <taxon>Viridiplantae</taxon>
        <taxon>Streptophyta</taxon>
        <taxon>Embryophyta</taxon>
        <taxon>Tracheophyta</taxon>
        <taxon>Spermatophyta</taxon>
        <taxon>Magnoliopsida</taxon>
        <taxon>Liliopsida</taxon>
        <taxon>Poales</taxon>
        <taxon>Poaceae</taxon>
        <taxon>PACMAD clade</taxon>
        <taxon>Panicoideae</taxon>
        <taxon>Panicodae</taxon>
        <taxon>Paniceae</taxon>
        <taxon>Panicinae</taxon>
        <taxon>Panicum</taxon>
        <taxon>Panicum sect. Panicum</taxon>
    </lineage>
</organism>
<feature type="transmembrane region" description="Helical" evidence="2">
    <location>
        <begin position="104"/>
        <end position="127"/>
    </location>
</feature>
<feature type="domain" description="PGG" evidence="3">
    <location>
        <begin position="22"/>
        <end position="128"/>
    </location>
</feature>
<evidence type="ECO:0000313" key="4">
    <source>
        <dbReference type="EMBL" id="PUZ45599.1"/>
    </source>
</evidence>
<feature type="domain" description="PGG" evidence="3">
    <location>
        <begin position="373"/>
        <end position="480"/>
    </location>
</feature>
<reference evidence="4 5" key="1">
    <citation type="submission" date="2018-04" db="EMBL/GenBank/DDBJ databases">
        <title>WGS assembly of Panicum hallii var. hallii HAL2.</title>
        <authorList>
            <person name="Lovell J."/>
            <person name="Jenkins J."/>
            <person name="Lowry D."/>
            <person name="Mamidi S."/>
            <person name="Sreedasyam A."/>
            <person name="Weng X."/>
            <person name="Barry K."/>
            <person name="Bonette J."/>
            <person name="Campitelli B."/>
            <person name="Daum C."/>
            <person name="Gordon S."/>
            <person name="Gould B."/>
            <person name="Lipzen A."/>
            <person name="MacQueen A."/>
            <person name="Palacio-Mejia J."/>
            <person name="Plott C."/>
            <person name="Shakirov E."/>
            <person name="Shu S."/>
            <person name="Yoshinaga Y."/>
            <person name="Zane M."/>
            <person name="Rokhsar D."/>
            <person name="Grimwood J."/>
            <person name="Schmutz J."/>
            <person name="Juenger T."/>
        </authorList>
    </citation>
    <scope>NUCLEOTIDE SEQUENCE [LARGE SCALE GENOMIC DNA]</scope>
    <source>
        <strain evidence="5">cv. HAL2</strain>
    </source>
</reference>
<feature type="transmembrane region" description="Helical" evidence="2">
    <location>
        <begin position="239"/>
        <end position="259"/>
    </location>
</feature>
<accession>A0A2T7CQI1</accession>
<dbReference type="STRING" id="1504633.A0A2T7CQI1"/>
<evidence type="ECO:0000313" key="5">
    <source>
        <dbReference type="Proteomes" id="UP000244336"/>
    </source>
</evidence>
<keyword evidence="2" id="KW-0472">Membrane</keyword>
<feature type="transmembrane region" description="Helical" evidence="2">
    <location>
        <begin position="526"/>
        <end position="544"/>
    </location>
</feature>
<feature type="transmembrane region" description="Helical" evidence="2">
    <location>
        <begin position="876"/>
        <end position="894"/>
    </location>
</feature>
<dbReference type="Proteomes" id="UP000244336">
    <property type="component" value="Chromosome 8"/>
</dbReference>
<feature type="transmembrane region" description="Helical" evidence="2">
    <location>
        <begin position="133"/>
        <end position="158"/>
    </location>
</feature>
<feature type="transmembrane region" description="Helical" evidence="2">
    <location>
        <begin position="926"/>
        <end position="947"/>
    </location>
</feature>
<feature type="transmembrane region" description="Helical" evidence="2">
    <location>
        <begin position="460"/>
        <end position="478"/>
    </location>
</feature>
<keyword evidence="2" id="KW-1133">Transmembrane helix</keyword>
<feature type="domain" description="PGG" evidence="3">
    <location>
        <begin position="872"/>
        <end position="983"/>
    </location>
</feature>
<evidence type="ECO:0000256" key="2">
    <source>
        <dbReference type="SAM" id="Phobius"/>
    </source>
</evidence>
<dbReference type="PANTHER" id="PTHR24177:SF45">
    <property type="entry name" value="OS06G0294000 PROTEIN"/>
    <property type="match status" value="1"/>
</dbReference>
<feature type="transmembrane region" description="Helical" evidence="2">
    <location>
        <begin position="275"/>
        <end position="293"/>
    </location>
</feature>
<gene>
    <name evidence="4" type="ORF">GQ55_8G237500</name>
</gene>
<feature type="transmembrane region" description="Helical" evidence="2">
    <location>
        <begin position="484"/>
        <end position="505"/>
    </location>
</feature>
<feature type="transmembrane region" description="Helical" evidence="2">
    <location>
        <begin position="959"/>
        <end position="979"/>
    </location>
</feature>
<dbReference type="GO" id="GO:0016020">
    <property type="term" value="C:membrane"/>
    <property type="evidence" value="ECO:0007669"/>
    <property type="project" value="TreeGrafter"/>
</dbReference>
<dbReference type="EMBL" id="CM009756">
    <property type="protein sequence ID" value="PUZ45599.1"/>
    <property type="molecule type" value="Genomic_DNA"/>
</dbReference>
<evidence type="ECO:0000256" key="1">
    <source>
        <dbReference type="SAM" id="MobiDB-lite"/>
    </source>
</evidence>
<feature type="transmembrane region" description="Helical" evidence="2">
    <location>
        <begin position="192"/>
        <end position="209"/>
    </location>
</feature>
<dbReference type="Pfam" id="PF13962">
    <property type="entry name" value="PGG"/>
    <property type="match status" value="5"/>
</dbReference>
<feature type="transmembrane region" description="Helical" evidence="2">
    <location>
        <begin position="305"/>
        <end position="324"/>
    </location>
</feature>
<feature type="compositionally biased region" description="Low complexity" evidence="1">
    <location>
        <begin position="727"/>
        <end position="742"/>
    </location>
</feature>
<feature type="region of interest" description="Disordered" evidence="1">
    <location>
        <begin position="663"/>
        <end position="839"/>
    </location>
</feature>
<dbReference type="PANTHER" id="PTHR24177">
    <property type="entry name" value="CASKIN"/>
    <property type="match status" value="1"/>
</dbReference>
<feature type="domain" description="PGG" evidence="3">
    <location>
        <begin position="186"/>
        <end position="298"/>
    </location>
</feature>
<feature type="transmembrane region" description="Helical" evidence="2">
    <location>
        <begin position="429"/>
        <end position="448"/>
    </location>
</feature>
<feature type="domain" description="PGG" evidence="3">
    <location>
        <begin position="520"/>
        <end position="632"/>
    </location>
</feature>
<sequence>MPMAGTGGEDDKQQSLGSTEYQLKKYLLLLATLVATVTYAAGLNLPGGSWLEDSPGGRTAGDSILRETNYRRYIVFYYFNAIAFAASLLLSLLLLLLQKDGGNNYLLLMWAVMLVDGLGLMGAYAAGGSHDRFTTVCAAVLASGVSLYAVVAFLTYFVSHPPDLRLRRGTEAGAGGARRPPAAGELGKKHEILLVLAIFAATIAYVAGLNPPGGFWRQEGHRAAGYPVLQGTHPRRYKAFFFCNTTAFNASLLAIMLIVDHEKLDLEGRIERRVVALYGLIVTALLGLGGAYAAGSCRDSKHSAYVLLLLLPVAACIYLQKALVRVWRRMTTNKLLPCTKEGPQGCCGSFIKLFQNSKIASYICAVGMGGTSEDLKRTREYIQLLATLVATIAYQAGLDPPGGVWASNGKGHSVGDPILLTINPGRYKVFFYFNSAAFVASIVIVIMLQNEHLVRGHALEVALILDFFGLIGAYAAGSCRNTTTSIYTVALAGGVLIYVVIHIVFFTLDHGEDTGEKKDKYESHRVVLLLLAILAATLTYQAGLTPPGGFWEEDDSELGHRAGFPVLQDKYPRRYEAFFYCNTASFMASVALIVLLLNPNLYRPGIRCYALVVCMVAGVLGLLGAYAAGSSLHLRTSIIFLVLVVVGFAIVVGLAIHRHCVPPPPVTTTTTTATKVPEPNSGDPAPPNNVLEKQERPVTTTTTTKVAEPNSSDPAPPNNVLEKQERSVTTTTSTKVSESNSSDPAPPNNMLEKQERLVTTTTTTKVSEPNSGDPAPPNNVLEKQEQPVTTTTTTTTKVPKPNSGVPAPPNNVLEKQERPVTTTTKVPKPNSGDPAPPNNVLEIQVRSVTITTTTTKVPEPNSSHPAPPNNGAEETAMYLMLVGILAASVTYLTGLKPPGGMWRGDGNGHSAGNPVLYDTNKLRYNVFFYSNSISFIASVVVITLLLLRMMLLPATAMVLGPIHAAMVLDMLFLLVAYAAGSVRDSHRSWKVIMIFPAVVLVVFFFFFVSRKQTVSRNQTEKAEESTVDGGEKGECKGPHSIRIIQL</sequence>
<name>A0A2T7CQI1_9POAL</name>
<keyword evidence="5" id="KW-1185">Reference proteome</keyword>
<feature type="compositionally biased region" description="Low complexity" evidence="1">
    <location>
        <begin position="819"/>
        <end position="829"/>
    </location>
</feature>
<proteinExistence type="predicted"/>
<feature type="region of interest" description="Disordered" evidence="1">
    <location>
        <begin position="1018"/>
        <end position="1039"/>
    </location>
</feature>
<feature type="transmembrane region" description="Helical" evidence="2">
    <location>
        <begin position="577"/>
        <end position="597"/>
    </location>
</feature>
<feature type="transmembrane region" description="Helical" evidence="2">
    <location>
        <begin position="609"/>
        <end position="628"/>
    </location>
</feature>
<feature type="compositionally biased region" description="Basic and acidic residues" evidence="1">
    <location>
        <begin position="1018"/>
        <end position="1037"/>
    </location>
</feature>
<feature type="transmembrane region" description="Helical" evidence="2">
    <location>
        <begin position="991"/>
        <end position="1008"/>
    </location>
</feature>
<dbReference type="AlphaFoldDB" id="A0A2T7CQI1"/>
<feature type="transmembrane region" description="Helical" evidence="2">
    <location>
        <begin position="75"/>
        <end position="97"/>
    </location>
</feature>
<feature type="transmembrane region" description="Helical" evidence="2">
    <location>
        <begin position="634"/>
        <end position="656"/>
    </location>
</feature>
<feature type="transmembrane region" description="Helical" evidence="2">
    <location>
        <begin position="26"/>
        <end position="45"/>
    </location>
</feature>
<protein>
    <recommendedName>
        <fullName evidence="3">PGG domain-containing protein</fullName>
    </recommendedName>
</protein>
<evidence type="ECO:0000259" key="3">
    <source>
        <dbReference type="Pfam" id="PF13962"/>
    </source>
</evidence>
<feature type="compositionally biased region" description="Low complexity" evidence="1">
    <location>
        <begin position="667"/>
        <end position="679"/>
    </location>
</feature>
<dbReference type="InterPro" id="IPR026961">
    <property type="entry name" value="PGG_dom"/>
</dbReference>
<dbReference type="OrthoDB" id="681126at2759"/>